<dbReference type="EC" id="4.1.99.5" evidence="3"/>
<feature type="transmembrane region" description="Helical" evidence="11">
    <location>
        <begin position="192"/>
        <end position="211"/>
    </location>
</feature>
<dbReference type="Gramene" id="Zm00001eb313510_T004">
    <property type="protein sequence ID" value="Zm00001eb313510_P004"/>
    <property type="gene ID" value="Zm00001eb313510"/>
</dbReference>
<reference evidence="14" key="1">
    <citation type="submission" date="2015-12" db="EMBL/GenBank/DDBJ databases">
        <title>Update maize B73 reference genome by single molecule sequencing technologies.</title>
        <authorList>
            <consortium name="Maize Genome Sequencing Project"/>
            <person name="Ware D."/>
        </authorList>
    </citation>
    <scope>NUCLEOTIDE SEQUENCE [LARGE SCALE GENOMIC DNA]</scope>
    <source>
        <strain evidence="14">cv. B73</strain>
    </source>
</reference>
<evidence type="ECO:0000313" key="13">
    <source>
        <dbReference type="EnsemblPlants" id="Zm00001eb313510_P004"/>
    </source>
</evidence>
<dbReference type="GO" id="GO:0016491">
    <property type="term" value="F:oxidoreductase activity"/>
    <property type="evidence" value="ECO:0007669"/>
    <property type="project" value="InterPro"/>
</dbReference>
<evidence type="ECO:0000313" key="14">
    <source>
        <dbReference type="Proteomes" id="UP000007305"/>
    </source>
</evidence>
<reference evidence="13" key="2">
    <citation type="submission" date="2019-07" db="EMBL/GenBank/DDBJ databases">
        <authorList>
            <person name="Seetharam A."/>
            <person name="Woodhouse M."/>
            <person name="Cannon E."/>
        </authorList>
    </citation>
    <scope>NUCLEOTIDE SEQUENCE [LARGE SCALE GENOMIC DNA]</scope>
    <source>
        <strain evidence="13">cv. B73</strain>
    </source>
</reference>
<feature type="domain" description="Fatty acid hydroxylase" evidence="12">
    <location>
        <begin position="129"/>
        <end position="271"/>
    </location>
</feature>
<dbReference type="GO" id="GO:0071771">
    <property type="term" value="F:aldehyde oxygenase (deformylating) activity"/>
    <property type="evidence" value="ECO:0007669"/>
    <property type="project" value="UniProtKB-EC"/>
</dbReference>
<evidence type="ECO:0000256" key="4">
    <source>
        <dbReference type="ARBA" id="ARBA00022692"/>
    </source>
</evidence>
<evidence type="ECO:0000256" key="7">
    <source>
        <dbReference type="ARBA" id="ARBA00022989"/>
    </source>
</evidence>
<protein>
    <recommendedName>
        <fullName evidence="3">aldehyde oxygenase (deformylating)</fullName>
        <ecNumber evidence="3">4.1.99.5</ecNumber>
    </recommendedName>
</protein>
<keyword evidence="14" id="KW-1185">Reference proteome</keyword>
<comment type="subcellular location">
    <subcellularLocation>
        <location evidence="1">Endoplasmic reticulum membrane</location>
        <topology evidence="1">Multi-pass membrane protein</topology>
    </subcellularLocation>
</comment>
<dbReference type="InterPro" id="IPR050307">
    <property type="entry name" value="Sterol_Desaturase_Related"/>
</dbReference>
<evidence type="ECO:0000259" key="12">
    <source>
        <dbReference type="Pfam" id="PF04116"/>
    </source>
</evidence>
<keyword evidence="5" id="KW-0256">Endoplasmic reticulum</keyword>
<comment type="similarity">
    <text evidence="2">Belongs to the sterol desaturase family.</text>
</comment>
<evidence type="ECO:0000256" key="8">
    <source>
        <dbReference type="ARBA" id="ARBA00023136"/>
    </source>
</evidence>
<organism evidence="13 14">
    <name type="scientific">Zea mays</name>
    <name type="common">Maize</name>
    <dbReference type="NCBI Taxonomy" id="4577"/>
    <lineage>
        <taxon>Eukaryota</taxon>
        <taxon>Viridiplantae</taxon>
        <taxon>Streptophyta</taxon>
        <taxon>Embryophyta</taxon>
        <taxon>Tracheophyta</taxon>
        <taxon>Spermatophyta</taxon>
        <taxon>Magnoliopsida</taxon>
        <taxon>Liliopsida</taxon>
        <taxon>Poales</taxon>
        <taxon>Poaceae</taxon>
        <taxon>PACMAD clade</taxon>
        <taxon>Panicoideae</taxon>
        <taxon>Andropogonodae</taxon>
        <taxon>Andropogoneae</taxon>
        <taxon>Tripsacinae</taxon>
        <taxon>Zea</taxon>
    </lineage>
</organism>
<dbReference type="EnsemblPlants" id="Zm00001eb313510_T004">
    <property type="protein sequence ID" value="Zm00001eb313510_P004"/>
    <property type="gene ID" value="Zm00001eb313510"/>
</dbReference>
<evidence type="ECO:0000256" key="9">
    <source>
        <dbReference type="ARBA" id="ARBA00023239"/>
    </source>
</evidence>
<evidence type="ECO:0007829" key="15">
    <source>
        <dbReference type="PeptideAtlas" id="A0A804QBR5"/>
    </source>
</evidence>
<dbReference type="GO" id="GO:0008610">
    <property type="term" value="P:lipid biosynthetic process"/>
    <property type="evidence" value="ECO:0007669"/>
    <property type="project" value="InterPro"/>
</dbReference>
<dbReference type="PANTHER" id="PTHR11863">
    <property type="entry name" value="STEROL DESATURASE"/>
    <property type="match status" value="1"/>
</dbReference>
<dbReference type="Pfam" id="PF04116">
    <property type="entry name" value="FA_hydroxylase"/>
    <property type="match status" value="1"/>
</dbReference>
<reference evidence="13" key="3">
    <citation type="submission" date="2021-05" db="UniProtKB">
        <authorList>
            <consortium name="EnsemblPlants"/>
        </authorList>
    </citation>
    <scope>IDENTIFICATION</scope>
    <source>
        <strain evidence="13">cv. B73</strain>
    </source>
</reference>
<dbReference type="GO" id="GO:0005789">
    <property type="term" value="C:endoplasmic reticulum membrane"/>
    <property type="evidence" value="ECO:0007669"/>
    <property type="project" value="UniProtKB-SubCell"/>
</dbReference>
<dbReference type="InterPro" id="IPR006694">
    <property type="entry name" value="Fatty_acid_hydroxylase"/>
</dbReference>
<proteinExistence type="evidence at protein level"/>
<feature type="transmembrane region" description="Helical" evidence="11">
    <location>
        <begin position="322"/>
        <end position="343"/>
    </location>
</feature>
<name>A0A804QBR5_MAIZE</name>
<dbReference type="AlphaFoldDB" id="A0A804QBR5"/>
<feature type="transmembrane region" description="Helical" evidence="11">
    <location>
        <begin position="95"/>
        <end position="113"/>
    </location>
</feature>
<evidence type="ECO:0000256" key="10">
    <source>
        <dbReference type="ARBA" id="ARBA00047909"/>
    </source>
</evidence>
<dbReference type="Proteomes" id="UP000007305">
    <property type="component" value="Chromosome 7"/>
</dbReference>
<evidence type="ECO:0000256" key="2">
    <source>
        <dbReference type="ARBA" id="ARBA00009324"/>
    </source>
</evidence>
<evidence type="ECO:0000256" key="3">
    <source>
        <dbReference type="ARBA" id="ARBA00013146"/>
    </source>
</evidence>
<evidence type="ECO:0000256" key="6">
    <source>
        <dbReference type="ARBA" id="ARBA00022857"/>
    </source>
</evidence>
<comment type="catalytic activity">
    <reaction evidence="10">
        <text>a long-chain fatty aldehyde + 2 NADPH + O2 + H(+) = a long-chain alkane + formate + 2 NADP(+) + H2O</text>
        <dbReference type="Rhea" id="RHEA:21440"/>
        <dbReference type="ChEBI" id="CHEBI:15377"/>
        <dbReference type="ChEBI" id="CHEBI:15378"/>
        <dbReference type="ChEBI" id="CHEBI:15379"/>
        <dbReference type="ChEBI" id="CHEBI:15740"/>
        <dbReference type="ChEBI" id="CHEBI:17176"/>
        <dbReference type="ChEBI" id="CHEBI:57783"/>
        <dbReference type="ChEBI" id="CHEBI:58349"/>
        <dbReference type="ChEBI" id="CHEBI:83563"/>
        <dbReference type="EC" id="4.1.99.5"/>
    </reaction>
</comment>
<accession>A0A804QBR5</accession>
<keyword evidence="8 11" id="KW-0472">Membrane</keyword>
<evidence type="ECO:0000256" key="11">
    <source>
        <dbReference type="SAM" id="Phobius"/>
    </source>
</evidence>
<keyword evidence="15" id="KW-1267">Proteomics identification</keyword>
<evidence type="ECO:0000256" key="5">
    <source>
        <dbReference type="ARBA" id="ARBA00022824"/>
    </source>
</evidence>
<feature type="transmembrane region" description="Helical" evidence="11">
    <location>
        <begin position="43"/>
        <end position="64"/>
    </location>
</feature>
<keyword evidence="6" id="KW-0521">NADP</keyword>
<keyword evidence="4 11" id="KW-0812">Transmembrane</keyword>
<dbReference type="GO" id="GO:0005506">
    <property type="term" value="F:iron ion binding"/>
    <property type="evidence" value="ECO:0007669"/>
    <property type="project" value="InterPro"/>
</dbReference>
<keyword evidence="7 11" id="KW-1133">Transmembrane helix</keyword>
<evidence type="ECO:0000256" key="1">
    <source>
        <dbReference type="ARBA" id="ARBA00004477"/>
    </source>
</evidence>
<sequence length="493" mass="54951">MGAALLASWPWDNLGFYKYVLYGPLVGKAVASRAWEAASPDRWILLLLLLFGLRALTYQLWSSFSNMLFATRRRRVVRDGVDFDQIDKEWDWDNFLILHALMAAAALCAFPSLRHLPAWDGRGFAVALVAHAAATEPLSYLAHRALHGSSGRLYARYHSLHHSSRVPQPFTAGLATPLEHVALGALMSLPLAAARAAGCASVALAFAYVLAFDSLRAMGHCNVEVVPASLFRAIPALRYVLYTPTYHAIHHTKKEANFCLFMPLFDLLGGTIDRRSWDMQRKMSAGVDEVPDFVFLAHVVDVMQSLHVPFVMRTFASTPFSVQLFLLPMWPFAFLVMLAMWVWSKTFVISCYNLRGRLHQIWAVPRYGFQYFLPFAKDGINRQIELAILRADKMGVKVLSLAALNKNEALNGGGTLFVNKHPDLRVRVVHGNTLTAAVILNEIPKGTAEVFLTGATSKLGRAIALYLCKKRVRVMVYIYACIVCPAGVQYPPN</sequence>
<keyword evidence="9" id="KW-0456">Lyase</keyword>